<reference evidence="1" key="2">
    <citation type="submission" date="2020-09" db="EMBL/GenBank/DDBJ databases">
        <authorList>
            <person name="Sun Q."/>
            <person name="Zhou Y."/>
        </authorList>
    </citation>
    <scope>NUCLEOTIDE SEQUENCE</scope>
    <source>
        <strain evidence="1">CGMCC 4.7679</strain>
    </source>
</reference>
<dbReference type="AlphaFoldDB" id="A0A8H9J0A1"/>
<dbReference type="Proteomes" id="UP000658656">
    <property type="component" value="Unassembled WGS sequence"/>
</dbReference>
<keyword evidence="2" id="KW-1185">Reference proteome</keyword>
<sequence>MDVSVDQAGRHRQASGIQALAACTGGADLGDMPVFDSDVDVDGIATRPVDDRGADDLKTSHESFPPLLRAGCDHV</sequence>
<proteinExistence type="predicted"/>
<reference evidence="1" key="1">
    <citation type="journal article" date="2014" name="Int. J. Syst. Evol. Microbiol.">
        <title>Complete genome sequence of Corynebacterium casei LMG S-19264T (=DSM 44701T), isolated from a smear-ripened cheese.</title>
        <authorList>
            <consortium name="US DOE Joint Genome Institute (JGI-PGF)"/>
            <person name="Walter F."/>
            <person name="Albersmeier A."/>
            <person name="Kalinowski J."/>
            <person name="Ruckert C."/>
        </authorList>
    </citation>
    <scope>NUCLEOTIDE SEQUENCE</scope>
    <source>
        <strain evidence="1">CGMCC 4.7679</strain>
    </source>
</reference>
<gene>
    <name evidence="1" type="ORF">GCM10017566_47200</name>
</gene>
<comment type="caution">
    <text evidence="1">The sequence shown here is derived from an EMBL/GenBank/DDBJ whole genome shotgun (WGS) entry which is preliminary data.</text>
</comment>
<dbReference type="EMBL" id="BNAV01000007">
    <property type="protein sequence ID" value="GHF68003.1"/>
    <property type="molecule type" value="Genomic_DNA"/>
</dbReference>
<evidence type="ECO:0000313" key="2">
    <source>
        <dbReference type="Proteomes" id="UP000658656"/>
    </source>
</evidence>
<name>A0A8H9J0A1_9PSEU</name>
<protein>
    <submittedName>
        <fullName evidence="1">Uncharacterized protein</fullName>
    </submittedName>
</protein>
<evidence type="ECO:0000313" key="1">
    <source>
        <dbReference type="EMBL" id="GHF68003.1"/>
    </source>
</evidence>
<accession>A0A8H9J0A1</accession>
<organism evidence="1 2">
    <name type="scientific">Amycolatopsis bartoniae</name>
    <dbReference type="NCBI Taxonomy" id="941986"/>
    <lineage>
        <taxon>Bacteria</taxon>
        <taxon>Bacillati</taxon>
        <taxon>Actinomycetota</taxon>
        <taxon>Actinomycetes</taxon>
        <taxon>Pseudonocardiales</taxon>
        <taxon>Pseudonocardiaceae</taxon>
        <taxon>Amycolatopsis</taxon>
    </lineage>
</organism>